<gene>
    <name evidence="2" type="ORF">GCM10023335_41630</name>
</gene>
<keyword evidence="1" id="KW-0472">Membrane</keyword>
<comment type="caution">
    <text evidence="2">The sequence shown here is derived from an EMBL/GenBank/DDBJ whole genome shotgun (WGS) entry which is preliminary data.</text>
</comment>
<organism evidence="2 3">
    <name type="scientific">Streptomyces siamensis</name>
    <dbReference type="NCBI Taxonomy" id="1274986"/>
    <lineage>
        <taxon>Bacteria</taxon>
        <taxon>Bacillati</taxon>
        <taxon>Actinomycetota</taxon>
        <taxon>Actinomycetes</taxon>
        <taxon>Kitasatosporales</taxon>
        <taxon>Streptomycetaceae</taxon>
        <taxon>Streptomyces</taxon>
    </lineage>
</organism>
<name>A0ABP9J294_9ACTN</name>
<reference evidence="3" key="1">
    <citation type="journal article" date="2019" name="Int. J. Syst. Evol. Microbiol.">
        <title>The Global Catalogue of Microorganisms (GCM) 10K type strain sequencing project: providing services to taxonomists for standard genome sequencing and annotation.</title>
        <authorList>
            <consortium name="The Broad Institute Genomics Platform"/>
            <consortium name="The Broad Institute Genome Sequencing Center for Infectious Disease"/>
            <person name="Wu L."/>
            <person name="Ma J."/>
        </authorList>
    </citation>
    <scope>NUCLEOTIDE SEQUENCE [LARGE SCALE GENOMIC DNA]</scope>
    <source>
        <strain evidence="3">JCM 18409</strain>
    </source>
</reference>
<sequence>MRKSVLMTPSFPDEGGQSVTLPVSLRVVNEGLAFLLELLALGALAWWGWQSTGGIWRILPAVAAPAAAALLWGMFAAPRARFKVSATAVLVVKSLVFGSATAALWVVRGQVWAVTFALVVLANTALLTMDRSATARRAA</sequence>
<keyword evidence="1" id="KW-1133">Transmembrane helix</keyword>
<evidence type="ECO:0000313" key="3">
    <source>
        <dbReference type="Proteomes" id="UP001501759"/>
    </source>
</evidence>
<proteinExistence type="predicted"/>
<dbReference type="Pfam" id="PF10823">
    <property type="entry name" value="DUF2568"/>
    <property type="match status" value="1"/>
</dbReference>
<dbReference type="Proteomes" id="UP001501759">
    <property type="component" value="Unassembled WGS sequence"/>
</dbReference>
<accession>A0ABP9J294</accession>
<feature type="transmembrane region" description="Helical" evidence="1">
    <location>
        <begin position="84"/>
        <end position="105"/>
    </location>
</feature>
<dbReference type="InterPro" id="IPR021214">
    <property type="entry name" value="DUF2568"/>
</dbReference>
<keyword evidence="3" id="KW-1185">Reference proteome</keyword>
<feature type="transmembrane region" description="Helical" evidence="1">
    <location>
        <begin position="111"/>
        <end position="129"/>
    </location>
</feature>
<evidence type="ECO:0008006" key="4">
    <source>
        <dbReference type="Google" id="ProtNLM"/>
    </source>
</evidence>
<dbReference type="EMBL" id="BAABKB010000016">
    <property type="protein sequence ID" value="GAA5016167.1"/>
    <property type="molecule type" value="Genomic_DNA"/>
</dbReference>
<feature type="transmembrane region" description="Helical" evidence="1">
    <location>
        <begin position="55"/>
        <end position="77"/>
    </location>
</feature>
<keyword evidence="1" id="KW-0812">Transmembrane</keyword>
<evidence type="ECO:0000256" key="1">
    <source>
        <dbReference type="SAM" id="Phobius"/>
    </source>
</evidence>
<evidence type="ECO:0000313" key="2">
    <source>
        <dbReference type="EMBL" id="GAA5016167.1"/>
    </source>
</evidence>
<feature type="transmembrane region" description="Helical" evidence="1">
    <location>
        <begin position="31"/>
        <end position="49"/>
    </location>
</feature>
<protein>
    <recommendedName>
        <fullName evidence="4">DUF2568 domain-containing protein</fullName>
    </recommendedName>
</protein>